<feature type="region of interest" description="Disordered" evidence="1">
    <location>
        <begin position="501"/>
        <end position="525"/>
    </location>
</feature>
<feature type="compositionally biased region" description="Low complexity" evidence="1">
    <location>
        <begin position="292"/>
        <end position="302"/>
    </location>
</feature>
<dbReference type="GO" id="GO:0005826">
    <property type="term" value="C:actomyosin contractile ring"/>
    <property type="evidence" value="ECO:0007669"/>
    <property type="project" value="TreeGrafter"/>
</dbReference>
<accession>A0A8J2RWM0</accession>
<dbReference type="Proteomes" id="UP000789390">
    <property type="component" value="Unassembled WGS sequence"/>
</dbReference>
<dbReference type="PROSITE" id="PS50003">
    <property type="entry name" value="PH_DOMAIN"/>
    <property type="match status" value="1"/>
</dbReference>
<dbReference type="OrthoDB" id="5915976at2759"/>
<dbReference type="Gene3D" id="2.30.29.30">
    <property type="entry name" value="Pleckstrin-homology domain (PH domain)/Phosphotyrosine-binding domain (PTB)"/>
    <property type="match status" value="1"/>
</dbReference>
<dbReference type="InterPro" id="IPR037840">
    <property type="entry name" value="PH_Anillin"/>
</dbReference>
<dbReference type="GO" id="GO:0031106">
    <property type="term" value="P:septin ring organization"/>
    <property type="evidence" value="ECO:0007669"/>
    <property type="project" value="TreeGrafter"/>
</dbReference>
<protein>
    <recommendedName>
        <fullName evidence="2">PH domain-containing protein</fullName>
    </recommendedName>
</protein>
<feature type="region of interest" description="Disordered" evidence="1">
    <location>
        <begin position="1"/>
        <end position="101"/>
    </location>
</feature>
<sequence length="1085" mass="122662">MDLFTQNMIKRTKQRQEMMKAKPKPGVDVLLCSKQENESETHPSNSSQASDVDDGKVQFYDFKEKRTLNEKENDAGSNDSTRETPSKIELSKDETSPSQVSRKTRFDALAYRINDWVDESVVVSKPFSSTPERKPKQNSTPAKIRDPAILKSTSVKSVLQEYTPMKVSGSEDVSSPYKSLVLDKSVLQSLESQGFTPTESRSRLIYEFEKEQENEIEEETAKSWTFTAGSPHKSVSPSRIRSPGVTLVSNTSSKPKDPTQTTVKFPMRSSSGLVSSNMKSARIYQNTREKNNQSTNSPSSSSAVEQEKKKPENRMRSVQELAAQFDSPRVALKDPAEMTISERKALFENNKGQLSNIKIRTPQTNRSVIPPRTTGMEAKKKGSLEFNTKEKPNSPLSVLSSDHFISKTTRPNYMEEQNSQDDIIIPKMSEMPIFEAPTLNPISNCQPKSNIMNTVVSSSKEYNLNQPSSELYAGIHQVRPIRVSPPKPGKLYPCLSDIESVTENDSESDEQQQENTPQSTDVGEMTRANYDLDSSFTIEILGRAGLSQFINTPKRKLQEMQLEKQQMRTIPGMKENISDDDLTDISDLLDEALDGTEHSVSPKQQKREDSDHFTLEDDGHAVSLFHSVSSYRQQKEKTFTPMKQIVRNPDIRQLASRQDTRESNESLEVSVQQQIRTLQEEISTQQSVMAQASQALNLCRATAEFSGSTEQVEGEKLLLISSQKKQAAINEIQRLKSEAAMKVVANKLASRGTLSFSNIGLPLKKDFLSMLTKGGGDIVHYFIVLIRSRGQVIPLQMLSTVDGIQDGVLRFPNLVQLTNLPADFEVVIEVYALQTRKEKMNHETKYHIRKENSKMRLTPKKLTNKHDNRGLQKTTVSGGSSTINLRSSSFGLVGVSNITPTTLRRQEWSLEKVPFASPIDGIFQLKIQSHTESLIEERGFLTVFEDVGGFGSWHRRWCLLSNDQLLFWKYPDDEKLKVVQRSDCYVVINLYLTLIPEPQYSINLRKCITEHVDIVSNDVCARPNTFLLITVRNVEDDDKDSLVMTCYPNQTALRHLISADLKEERQLWCTQINRVLANFRVWNME</sequence>
<dbReference type="GO" id="GO:0000915">
    <property type="term" value="P:actomyosin contractile ring assembly"/>
    <property type="evidence" value="ECO:0007669"/>
    <property type="project" value="TreeGrafter"/>
</dbReference>
<feature type="compositionally biased region" description="Basic and acidic residues" evidence="1">
    <location>
        <begin position="53"/>
        <end position="95"/>
    </location>
</feature>
<dbReference type="InterPro" id="IPR051364">
    <property type="entry name" value="Cytokinesis/Rho-signaling"/>
</dbReference>
<feature type="region of interest" description="Disordered" evidence="1">
    <location>
        <begin position="216"/>
        <end position="316"/>
    </location>
</feature>
<evidence type="ECO:0000313" key="3">
    <source>
        <dbReference type="EMBL" id="CAH0107949.1"/>
    </source>
</evidence>
<feature type="compositionally biased region" description="Basic and acidic residues" evidence="1">
    <location>
        <begin position="305"/>
        <end position="316"/>
    </location>
</feature>
<gene>
    <name evidence="3" type="ORF">DGAL_LOCUS11289</name>
</gene>
<comment type="caution">
    <text evidence="3">The sequence shown here is derived from an EMBL/GenBank/DDBJ whole genome shotgun (WGS) entry which is preliminary data.</text>
</comment>
<dbReference type="AlphaFoldDB" id="A0A8J2RWM0"/>
<dbReference type="EMBL" id="CAKKLH010000280">
    <property type="protein sequence ID" value="CAH0107949.1"/>
    <property type="molecule type" value="Genomic_DNA"/>
</dbReference>
<dbReference type="PANTHER" id="PTHR21538:SF23">
    <property type="entry name" value="ANILLIN"/>
    <property type="match status" value="1"/>
</dbReference>
<dbReference type="GO" id="GO:0000281">
    <property type="term" value="P:mitotic cytokinesis"/>
    <property type="evidence" value="ECO:0007669"/>
    <property type="project" value="TreeGrafter"/>
</dbReference>
<feature type="compositionally biased region" description="Polar residues" evidence="1">
    <location>
        <begin position="247"/>
        <end position="286"/>
    </location>
</feature>
<evidence type="ECO:0000259" key="2">
    <source>
        <dbReference type="PROSITE" id="PS50003"/>
    </source>
</evidence>
<dbReference type="CDD" id="cd01263">
    <property type="entry name" value="PH_anillin"/>
    <property type="match status" value="1"/>
</dbReference>
<feature type="domain" description="PH" evidence="2">
    <location>
        <begin position="934"/>
        <end position="1077"/>
    </location>
</feature>
<dbReference type="PANTHER" id="PTHR21538">
    <property type="entry name" value="ANILLIN/RHOTEKIN RTKN"/>
    <property type="match status" value="1"/>
</dbReference>
<keyword evidence="4" id="KW-1185">Reference proteome</keyword>
<proteinExistence type="predicted"/>
<feature type="compositionally biased region" description="Polar residues" evidence="1">
    <location>
        <begin position="222"/>
        <end position="239"/>
    </location>
</feature>
<evidence type="ECO:0000313" key="4">
    <source>
        <dbReference type="Proteomes" id="UP000789390"/>
    </source>
</evidence>
<reference evidence="3" key="1">
    <citation type="submission" date="2021-11" db="EMBL/GenBank/DDBJ databases">
        <authorList>
            <person name="Schell T."/>
        </authorList>
    </citation>
    <scope>NUCLEOTIDE SEQUENCE</scope>
    <source>
        <strain evidence="3">M5</strain>
    </source>
</reference>
<evidence type="ECO:0000256" key="1">
    <source>
        <dbReference type="SAM" id="MobiDB-lite"/>
    </source>
</evidence>
<feature type="compositionally biased region" description="Acidic residues" evidence="1">
    <location>
        <begin position="501"/>
        <end position="512"/>
    </location>
</feature>
<dbReference type="SMART" id="SM00233">
    <property type="entry name" value="PH"/>
    <property type="match status" value="1"/>
</dbReference>
<dbReference type="InterPro" id="IPR011993">
    <property type="entry name" value="PH-like_dom_sf"/>
</dbReference>
<dbReference type="SUPFAM" id="SSF50729">
    <property type="entry name" value="PH domain-like"/>
    <property type="match status" value="1"/>
</dbReference>
<dbReference type="Pfam" id="PF00169">
    <property type="entry name" value="PH"/>
    <property type="match status" value="1"/>
</dbReference>
<organism evidence="3 4">
    <name type="scientific">Daphnia galeata</name>
    <dbReference type="NCBI Taxonomy" id="27404"/>
    <lineage>
        <taxon>Eukaryota</taxon>
        <taxon>Metazoa</taxon>
        <taxon>Ecdysozoa</taxon>
        <taxon>Arthropoda</taxon>
        <taxon>Crustacea</taxon>
        <taxon>Branchiopoda</taxon>
        <taxon>Diplostraca</taxon>
        <taxon>Cladocera</taxon>
        <taxon>Anomopoda</taxon>
        <taxon>Daphniidae</taxon>
        <taxon>Daphnia</taxon>
    </lineage>
</organism>
<dbReference type="InterPro" id="IPR012966">
    <property type="entry name" value="AHD"/>
</dbReference>
<dbReference type="Pfam" id="PF08174">
    <property type="entry name" value="Anillin"/>
    <property type="match status" value="1"/>
</dbReference>
<name>A0A8J2RWM0_9CRUS</name>
<dbReference type="InterPro" id="IPR001849">
    <property type="entry name" value="PH_domain"/>
</dbReference>